<feature type="transmembrane region" description="Helical" evidence="1">
    <location>
        <begin position="157"/>
        <end position="183"/>
    </location>
</feature>
<dbReference type="AlphaFoldDB" id="A0A2W5UB43"/>
<keyword evidence="1" id="KW-0472">Membrane</keyword>
<gene>
    <name evidence="2" type="ORF">DI525_02350</name>
</gene>
<protein>
    <submittedName>
        <fullName evidence="2">Permease</fullName>
    </submittedName>
</protein>
<feature type="transmembrane region" description="Helical" evidence="1">
    <location>
        <begin position="39"/>
        <end position="56"/>
    </location>
</feature>
<organism evidence="2 3">
    <name type="scientific">Corynebacterium kroppenstedtii</name>
    <dbReference type="NCBI Taxonomy" id="161879"/>
    <lineage>
        <taxon>Bacteria</taxon>
        <taxon>Bacillati</taxon>
        <taxon>Actinomycetota</taxon>
        <taxon>Actinomycetes</taxon>
        <taxon>Mycobacteriales</taxon>
        <taxon>Corynebacteriaceae</taxon>
        <taxon>Corynebacterium</taxon>
    </lineage>
</organism>
<dbReference type="RefSeq" id="WP_303734195.1">
    <property type="nucleotide sequence ID" value="NZ_CAKZHK010000007.1"/>
</dbReference>
<dbReference type="Pfam" id="PF09605">
    <property type="entry name" value="Trep_Strep"/>
    <property type="match status" value="1"/>
</dbReference>
<dbReference type="InterPro" id="IPR011733">
    <property type="entry name" value="CHP02185_IM"/>
</dbReference>
<evidence type="ECO:0000256" key="1">
    <source>
        <dbReference type="SAM" id="Phobius"/>
    </source>
</evidence>
<dbReference type="Proteomes" id="UP000249432">
    <property type="component" value="Unassembled WGS sequence"/>
</dbReference>
<keyword evidence="1" id="KW-0812">Transmembrane</keyword>
<name>A0A2W5UB43_9CORY</name>
<feature type="transmembrane region" description="Helical" evidence="1">
    <location>
        <begin position="12"/>
        <end position="33"/>
    </location>
</feature>
<evidence type="ECO:0000313" key="2">
    <source>
        <dbReference type="EMBL" id="PZR06158.1"/>
    </source>
</evidence>
<feature type="transmembrane region" description="Helical" evidence="1">
    <location>
        <begin position="115"/>
        <end position="134"/>
    </location>
</feature>
<proteinExistence type="predicted"/>
<dbReference type="EMBL" id="QFRA01000003">
    <property type="protein sequence ID" value="PZR06158.1"/>
    <property type="molecule type" value="Genomic_DNA"/>
</dbReference>
<comment type="caution">
    <text evidence="2">The sequence shown here is derived from an EMBL/GenBank/DDBJ whole genome shotgun (WGS) entry which is preliminary data.</text>
</comment>
<keyword evidence="1" id="KW-1133">Transmembrane helix</keyword>
<sequence>MNISLSTRDLINIAIFAVIDFVFFYICGMIGFVGPAFMFVGWAVGIIGGGVIIALLVSRVPKLGALTLTGFIIGLGMAPGHTIWIIPAGLVIWFIADLIATQAGRATRVRPTNFIVAYAATQIWMIVPLLPMVFNSDSYYEQVSEQMGDSYADDMQALFSVPVLVGWGFTVVLLGIIGGWFGVRMSRKHFERAGLTR</sequence>
<reference evidence="2 3" key="1">
    <citation type="submission" date="2017-08" db="EMBL/GenBank/DDBJ databases">
        <title>Infants hospitalized years apart are colonized by the same room-sourced microbial strains.</title>
        <authorList>
            <person name="Brooks B."/>
            <person name="Olm M.R."/>
            <person name="Firek B.A."/>
            <person name="Baker R."/>
            <person name="Thomas B.C."/>
            <person name="Morowitz M.J."/>
            <person name="Banfield J.F."/>
        </authorList>
    </citation>
    <scope>NUCLEOTIDE SEQUENCE [LARGE SCALE GENOMIC DNA]</scope>
    <source>
        <strain evidence="2">S2_003_000_R1_3</strain>
    </source>
</reference>
<evidence type="ECO:0000313" key="3">
    <source>
        <dbReference type="Proteomes" id="UP000249432"/>
    </source>
</evidence>
<accession>A0A2W5UB43</accession>
<dbReference type="NCBIfam" id="TIGR02185">
    <property type="entry name" value="Trep_Strep"/>
    <property type="match status" value="1"/>
</dbReference>